<keyword evidence="9" id="KW-1185">Reference proteome</keyword>
<keyword evidence="4" id="KW-0904">Protein phosphatase</keyword>
<evidence type="ECO:0000256" key="2">
    <source>
        <dbReference type="ARBA" id="ARBA00013064"/>
    </source>
</evidence>
<dbReference type="InterPro" id="IPR023485">
    <property type="entry name" value="Ptyr_pPase"/>
</dbReference>
<sequence length="179" mass="19965">MVKLKSWWKYAKEWCLLFFGAYDRFAHFSGNAPPQRVIFLCKGNVCRSVYAERYLQECLRREGGTLEVISCGLDTDGGIPANSVGIKVARERGIDLEGHSSKKLQELELSPTDLLVVMEPYMITALPPGHGASVIILGMVGKECRPSIADPYGEPEDAFRSVFSIIESKVDVLRLRLMP</sequence>
<dbReference type="RefSeq" id="WP_099616444.1">
    <property type="nucleotide sequence ID" value="NZ_KZ319339.1"/>
</dbReference>
<comment type="catalytic activity">
    <reaction evidence="5">
        <text>O-phospho-L-tyrosyl-[protein] + H2O = L-tyrosyl-[protein] + phosphate</text>
        <dbReference type="Rhea" id="RHEA:10684"/>
        <dbReference type="Rhea" id="RHEA-COMP:10136"/>
        <dbReference type="Rhea" id="RHEA-COMP:20101"/>
        <dbReference type="ChEBI" id="CHEBI:15377"/>
        <dbReference type="ChEBI" id="CHEBI:43474"/>
        <dbReference type="ChEBI" id="CHEBI:46858"/>
        <dbReference type="ChEBI" id="CHEBI:61978"/>
        <dbReference type="EC" id="3.1.3.48"/>
    </reaction>
</comment>
<dbReference type="Gene3D" id="3.40.50.2300">
    <property type="match status" value="1"/>
</dbReference>
<dbReference type="SUPFAM" id="SSF52788">
    <property type="entry name" value="Phosphotyrosine protein phosphatases I"/>
    <property type="match status" value="1"/>
</dbReference>
<feature type="active site" description="Proton donor" evidence="6">
    <location>
        <position position="150"/>
    </location>
</feature>
<comment type="similarity">
    <text evidence="1">Belongs to the low molecular weight phosphotyrosine protein phosphatase family.</text>
</comment>
<evidence type="ECO:0000256" key="4">
    <source>
        <dbReference type="ARBA" id="ARBA00022912"/>
    </source>
</evidence>
<evidence type="ECO:0000256" key="6">
    <source>
        <dbReference type="PIRSR" id="PIRSR617867-1"/>
    </source>
</evidence>
<dbReference type="GO" id="GO:0004725">
    <property type="term" value="F:protein tyrosine phosphatase activity"/>
    <property type="evidence" value="ECO:0007669"/>
    <property type="project" value="UniProtKB-EC"/>
</dbReference>
<dbReference type="OrthoDB" id="9784339at2"/>
<dbReference type="Proteomes" id="UP000229044">
    <property type="component" value="Unassembled WGS sequence"/>
</dbReference>
<proteinExistence type="inferred from homology"/>
<dbReference type="InterPro" id="IPR036196">
    <property type="entry name" value="Ptyr_pPase_sf"/>
</dbReference>
<name>A0A2G1VHU4_9GAMM</name>
<dbReference type="SMART" id="SM00226">
    <property type="entry name" value="LMWPc"/>
    <property type="match status" value="1"/>
</dbReference>
<evidence type="ECO:0000313" key="8">
    <source>
        <dbReference type="EMBL" id="PHQ26361.1"/>
    </source>
</evidence>
<evidence type="ECO:0000259" key="7">
    <source>
        <dbReference type="SMART" id="SM00226"/>
    </source>
</evidence>
<comment type="caution">
    <text evidence="8">The sequence shown here is derived from an EMBL/GenBank/DDBJ whole genome shotgun (WGS) entry which is preliminary data.</text>
</comment>
<dbReference type="InterPro" id="IPR017867">
    <property type="entry name" value="Tyr_phospatase_low_mol_wt"/>
</dbReference>
<reference evidence="8 9" key="1">
    <citation type="submission" date="2017-09" db="EMBL/GenBank/DDBJ databases">
        <title>The draft genome sequences of Marinobacter guineae M3B.</title>
        <authorList>
            <person name="Cao J."/>
        </authorList>
    </citation>
    <scope>NUCLEOTIDE SEQUENCE [LARGE SCALE GENOMIC DNA]</scope>
    <source>
        <strain evidence="8 9">M3B</strain>
    </source>
</reference>
<organism evidence="8 9">
    <name type="scientific">Marinobacter guineae</name>
    <dbReference type="NCBI Taxonomy" id="432303"/>
    <lineage>
        <taxon>Bacteria</taxon>
        <taxon>Pseudomonadati</taxon>
        <taxon>Pseudomonadota</taxon>
        <taxon>Gammaproteobacteria</taxon>
        <taxon>Pseudomonadales</taxon>
        <taxon>Marinobacteraceae</taxon>
        <taxon>Marinobacter</taxon>
    </lineage>
</organism>
<gene>
    <name evidence="8" type="ORF">CLH62_01820</name>
</gene>
<feature type="domain" description="Phosphotyrosine protein phosphatase I" evidence="7">
    <location>
        <begin position="35"/>
        <end position="176"/>
    </location>
</feature>
<dbReference type="InterPro" id="IPR050438">
    <property type="entry name" value="LMW_PTPase"/>
</dbReference>
<dbReference type="EMBL" id="NTFI01000001">
    <property type="protein sequence ID" value="PHQ26361.1"/>
    <property type="molecule type" value="Genomic_DNA"/>
</dbReference>
<evidence type="ECO:0000256" key="3">
    <source>
        <dbReference type="ARBA" id="ARBA00022801"/>
    </source>
</evidence>
<keyword evidence="3" id="KW-0378">Hydrolase</keyword>
<dbReference type="EC" id="3.1.3.48" evidence="2"/>
<evidence type="ECO:0000256" key="1">
    <source>
        <dbReference type="ARBA" id="ARBA00011063"/>
    </source>
</evidence>
<evidence type="ECO:0000256" key="5">
    <source>
        <dbReference type="ARBA" id="ARBA00051722"/>
    </source>
</evidence>
<feature type="active site" description="Nucleophile" evidence="6">
    <location>
        <position position="41"/>
    </location>
</feature>
<dbReference type="PANTHER" id="PTHR11717:SF31">
    <property type="entry name" value="LOW MOLECULAR WEIGHT PROTEIN-TYROSINE-PHOSPHATASE ETP-RELATED"/>
    <property type="match status" value="1"/>
</dbReference>
<protein>
    <recommendedName>
        <fullName evidence="2">protein-tyrosine-phosphatase</fullName>
        <ecNumber evidence="2">3.1.3.48</ecNumber>
    </recommendedName>
</protein>
<feature type="active site" evidence="6">
    <location>
        <position position="47"/>
    </location>
</feature>
<evidence type="ECO:0000313" key="9">
    <source>
        <dbReference type="Proteomes" id="UP000229044"/>
    </source>
</evidence>
<dbReference type="PRINTS" id="PR00719">
    <property type="entry name" value="LMWPTPASE"/>
</dbReference>
<dbReference type="PANTHER" id="PTHR11717">
    <property type="entry name" value="LOW MOLECULAR WEIGHT PROTEIN TYROSINE PHOSPHATASE"/>
    <property type="match status" value="1"/>
</dbReference>
<dbReference type="AlphaFoldDB" id="A0A2G1VHU4"/>
<accession>A0A2G1VHU4</accession>
<dbReference type="Pfam" id="PF01451">
    <property type="entry name" value="LMWPc"/>
    <property type="match status" value="1"/>
</dbReference>